<evidence type="ECO:0000256" key="1">
    <source>
        <dbReference type="SAM" id="MobiDB-lite"/>
    </source>
</evidence>
<dbReference type="Proteomes" id="UP000016923">
    <property type="component" value="Unassembled WGS sequence"/>
</dbReference>
<evidence type="ECO:0000313" key="3">
    <source>
        <dbReference type="Proteomes" id="UP000016923"/>
    </source>
</evidence>
<gene>
    <name evidence="2" type="ORF">F503_02000</name>
</gene>
<organism evidence="2 3">
    <name type="scientific">Ophiostoma piceae (strain UAMH 11346)</name>
    <name type="common">Sap stain fungus</name>
    <dbReference type="NCBI Taxonomy" id="1262450"/>
    <lineage>
        <taxon>Eukaryota</taxon>
        <taxon>Fungi</taxon>
        <taxon>Dikarya</taxon>
        <taxon>Ascomycota</taxon>
        <taxon>Pezizomycotina</taxon>
        <taxon>Sordariomycetes</taxon>
        <taxon>Sordariomycetidae</taxon>
        <taxon>Ophiostomatales</taxon>
        <taxon>Ophiostomataceae</taxon>
        <taxon>Ophiostoma</taxon>
    </lineage>
</organism>
<proteinExistence type="predicted"/>
<accession>S3BS76</accession>
<sequence length="113" mass="11853">MAVDAGCCCSDASAAVTVHPSLVDAVDRFTFRCHDGQGGIRDNEGQLARAPTADTRQGHYAGIPPHLDIGPAVHDARIMGPTQADIKIWEAASRQGTGDEANGHFTGQIDGEE</sequence>
<keyword evidence="3" id="KW-1185">Reference proteome</keyword>
<dbReference type="VEuPathDB" id="FungiDB:F503_02000"/>
<name>S3BS76_OPHP1</name>
<dbReference type="EMBL" id="KE148169">
    <property type="protein sequence ID" value="EPE03262.1"/>
    <property type="molecule type" value="Genomic_DNA"/>
</dbReference>
<dbReference type="HOGENOM" id="CLU_2134248_0_0_1"/>
<evidence type="ECO:0000313" key="2">
    <source>
        <dbReference type="EMBL" id="EPE03262.1"/>
    </source>
</evidence>
<feature type="region of interest" description="Disordered" evidence="1">
    <location>
        <begin position="93"/>
        <end position="113"/>
    </location>
</feature>
<dbReference type="AlphaFoldDB" id="S3BS76"/>
<reference evidence="2 3" key="1">
    <citation type="journal article" date="2013" name="BMC Genomics">
        <title>The genome and transcriptome of the pine saprophyte Ophiostoma piceae, and a comparison with the bark beetle-associated pine pathogen Grosmannia clavigera.</title>
        <authorList>
            <person name="Haridas S."/>
            <person name="Wang Y."/>
            <person name="Lim L."/>
            <person name="Massoumi Alamouti S."/>
            <person name="Jackman S."/>
            <person name="Docking R."/>
            <person name="Robertson G."/>
            <person name="Birol I."/>
            <person name="Bohlmann J."/>
            <person name="Breuil C."/>
        </authorList>
    </citation>
    <scope>NUCLEOTIDE SEQUENCE [LARGE SCALE GENOMIC DNA]</scope>
    <source>
        <strain evidence="2 3">UAMH 11346</strain>
    </source>
</reference>
<protein>
    <submittedName>
        <fullName evidence="2">Uncharacterized protein</fullName>
    </submittedName>
</protein>